<gene>
    <name evidence="6" type="primary">glgE</name>
    <name evidence="9" type="ORF">CLV29_1232</name>
</gene>
<evidence type="ECO:0000313" key="9">
    <source>
        <dbReference type="EMBL" id="TDT33609.1"/>
    </source>
</evidence>
<feature type="compositionally biased region" description="Low complexity" evidence="7">
    <location>
        <begin position="8"/>
        <end position="35"/>
    </location>
</feature>
<dbReference type="CDD" id="cd11344">
    <property type="entry name" value="AmyAc_GlgE_like"/>
    <property type="match status" value="1"/>
</dbReference>
<dbReference type="Gene3D" id="1.20.58.80">
    <property type="entry name" value="Phosphotransferase system, lactose/cellobiose-type IIA subunit"/>
    <property type="match status" value="1"/>
</dbReference>
<feature type="active site" description="Nucleophile" evidence="6">
    <location>
        <position position="443"/>
    </location>
</feature>
<evidence type="ECO:0000256" key="5">
    <source>
        <dbReference type="ARBA" id="ARBA00048735"/>
    </source>
</evidence>
<evidence type="ECO:0000256" key="1">
    <source>
        <dbReference type="ARBA" id="ARBA00011738"/>
    </source>
</evidence>
<dbReference type="InterPro" id="IPR006047">
    <property type="entry name" value="GH13_cat_dom"/>
</dbReference>
<dbReference type="GO" id="GO:0030979">
    <property type="term" value="P:alpha-glucan biosynthetic process"/>
    <property type="evidence" value="ECO:0007669"/>
    <property type="project" value="UniProtKB-UniRule"/>
</dbReference>
<reference evidence="9 10" key="1">
    <citation type="submission" date="2019-03" db="EMBL/GenBank/DDBJ databases">
        <title>Genomic Encyclopedia of Archaeal and Bacterial Type Strains, Phase II (KMG-II): from individual species to whole genera.</title>
        <authorList>
            <person name="Goeker M."/>
        </authorList>
    </citation>
    <scope>NUCLEOTIDE SEQUENCE [LARGE SCALE GENOMIC DNA]</scope>
    <source>
        <strain evidence="9 10">DSM 24323</strain>
    </source>
</reference>
<dbReference type="InterPro" id="IPR013780">
    <property type="entry name" value="Glyco_hydro_b"/>
</dbReference>
<feature type="binding site" evidence="6">
    <location>
        <position position="408"/>
    </location>
    <ligand>
        <name>alpha-maltose 1-phosphate</name>
        <dbReference type="ChEBI" id="CHEBI:63576"/>
    </ligand>
</feature>
<dbReference type="Pfam" id="PF11896">
    <property type="entry name" value="GlgE_dom_N_S"/>
    <property type="match status" value="1"/>
</dbReference>
<feature type="site" description="Transition state stabilizer" evidence="6">
    <location>
        <position position="529"/>
    </location>
</feature>
<feature type="domain" description="Glycosyl hydrolase family 13 catalytic" evidence="8">
    <location>
        <begin position="256"/>
        <end position="608"/>
    </location>
</feature>
<keyword evidence="4 6" id="KW-0119">Carbohydrate metabolism</keyword>
<comment type="function">
    <text evidence="6">Maltosyltransferase that uses maltose 1-phosphate (M1P) as the sugar donor to elongate linear or branched alpha-(1-&gt;4)-glucans. Is involved in a branched alpha-glucan biosynthetic pathway from trehalose, together with TreS, Mak and GlgB.</text>
</comment>
<dbReference type="PANTHER" id="PTHR47786:SF2">
    <property type="entry name" value="GLYCOSYL HYDROLASE FAMILY 13 CATALYTIC DOMAIN-CONTAINING PROTEIN"/>
    <property type="match status" value="1"/>
</dbReference>
<feature type="binding site" evidence="6">
    <location>
        <position position="373"/>
    </location>
    <ligand>
        <name>alpha-maltose 1-phosphate</name>
        <dbReference type="ChEBI" id="CHEBI:63576"/>
    </ligand>
</feature>
<feature type="binding site" evidence="6">
    <location>
        <begin position="583"/>
        <end position="584"/>
    </location>
    <ligand>
        <name>alpha-maltose 1-phosphate</name>
        <dbReference type="ChEBI" id="CHEBI:63576"/>
    </ligand>
</feature>
<organism evidence="9 10">
    <name type="scientific">Naumannella halotolerans</name>
    <dbReference type="NCBI Taxonomy" id="993414"/>
    <lineage>
        <taxon>Bacteria</taxon>
        <taxon>Bacillati</taxon>
        <taxon>Actinomycetota</taxon>
        <taxon>Actinomycetes</taxon>
        <taxon>Propionibacteriales</taxon>
        <taxon>Propionibacteriaceae</taxon>
        <taxon>Naumannella</taxon>
    </lineage>
</organism>
<dbReference type="InterPro" id="IPR049171">
    <property type="entry name" value="GLGE_C"/>
</dbReference>
<evidence type="ECO:0000259" key="8">
    <source>
        <dbReference type="SMART" id="SM00642"/>
    </source>
</evidence>
<dbReference type="AlphaFoldDB" id="A0A4R7JB17"/>
<dbReference type="InterPro" id="IPR021828">
    <property type="entry name" value="GlgE_dom_N/S"/>
</dbReference>
<protein>
    <recommendedName>
        <fullName evidence="6">Alpha-1,4-glucan:maltose-1-phosphate maltosyltransferase</fullName>
        <shortName evidence="6">GMPMT</shortName>
        <ecNumber evidence="6">2.4.99.16</ecNumber>
    </recommendedName>
    <alternativeName>
        <fullName evidence="6">(1-&gt;4)-alpha-D-glucan:maltose-1-phosphate alpha-D-maltosyltransferase</fullName>
    </alternativeName>
</protein>
<dbReference type="SMART" id="SM00642">
    <property type="entry name" value="Aamy"/>
    <property type="match status" value="1"/>
</dbReference>
<comment type="catalytic activity">
    <reaction evidence="5 6">
        <text>alpha-maltose 1-phosphate + [(1-&gt;4)-alpha-D-glucosyl](n) = [(1-&gt;4)-alpha-D-glucosyl](n+2) + phosphate</text>
        <dbReference type="Rhea" id="RHEA:42692"/>
        <dbReference type="Rhea" id="RHEA-COMP:9584"/>
        <dbReference type="Rhea" id="RHEA-COMP:10183"/>
        <dbReference type="ChEBI" id="CHEBI:15444"/>
        <dbReference type="ChEBI" id="CHEBI:43474"/>
        <dbReference type="ChEBI" id="CHEBI:63576"/>
        <dbReference type="EC" id="2.4.99.16"/>
    </reaction>
</comment>
<evidence type="ECO:0000256" key="3">
    <source>
        <dbReference type="ARBA" id="ARBA00022679"/>
    </source>
</evidence>
<dbReference type="Gene3D" id="2.60.40.10">
    <property type="entry name" value="Immunoglobulins"/>
    <property type="match status" value="1"/>
</dbReference>
<feature type="region of interest" description="Disordered" evidence="7">
    <location>
        <begin position="1"/>
        <end position="59"/>
    </location>
</feature>
<dbReference type="EC" id="2.4.99.16" evidence="6"/>
<sequence>MGKNPGHTDPSVTTPAAASSDSVAVDAAAAVSPTDLRAPEPDHPEPVLAHPTQEAHGTPFGRIPITAVEPVIEGGAYPAKATVGESFDITATIFREGHDAVNATVLLTAPDGSERQVPMAKHGPEGLNGWLATVTLDSPGPWTYRIEAWDDPWGTWHHAAVVKFGAGIDTELVCAEGRQLFEWAAEQARTARDQASLKFLSEASNALTPNRLPQALAELADDPYLAEVMARYGPRRLVTPTPEIPIWCDRRRALFGSWYEFFPRSQGAVQNPDGSWTSGTLRSSRDRLDEVAAMGFDVVYLPPIHPIGQAYRKGPNNTLTPGPYDPGSPWAIGAATGGHDAIHPDLGDFDDFDAFVDHARDLGMEVALDLALQASPDHPWVSEHPEWFTTRIDGTIAYAENPPKKYQDIYPINFDNDPDGIYAEVLRIVNLWIDHGVTLFRVDNPHTKPLNFWAWLLAEVRKEHPEVIFLAEAFTRPAMMHALGKIGFHQSYTYFTWRNEKWELEEYLTELTTETDSFFRPNFFVNTPDILPGYLVDGGPAAFTIRAVLASMLSPTWGVYSGFELFENLPVRPGSEEYLDSEKYQYRPRDYDAEPNLNILLTRLNEIRDEHPALQQLRNLTFHHAPNSQVIVFSKQVPTADGSADRVLCAVSLNPQETVESEVYLDFAAMGLQRGETITVTDQLTHQSWTWGESNYVRLYPAQPAHIFTVRRDGTH</sequence>
<proteinExistence type="inferred from homology"/>
<comment type="subunit">
    <text evidence="1 6">Homodimer.</text>
</comment>
<dbReference type="SUPFAM" id="SSF51445">
    <property type="entry name" value="(Trans)glycosidases"/>
    <property type="match status" value="1"/>
</dbReference>
<dbReference type="InterPro" id="IPR017853">
    <property type="entry name" value="GH"/>
</dbReference>
<keyword evidence="10" id="KW-1185">Reference proteome</keyword>
<comment type="caution">
    <text evidence="9">The sequence shown here is derived from an EMBL/GenBank/DDBJ whole genome shotgun (WGS) entry which is preliminary data.</text>
</comment>
<keyword evidence="3 6" id="KW-0808">Transferase</keyword>
<dbReference type="Gene3D" id="2.60.40.1180">
    <property type="entry name" value="Golgi alpha-mannosidase II"/>
    <property type="match status" value="1"/>
</dbReference>
<dbReference type="RefSeq" id="WP_133755071.1">
    <property type="nucleotide sequence ID" value="NZ_CP171129.1"/>
</dbReference>
<dbReference type="Pfam" id="PF21702">
    <property type="entry name" value="GLGE_C"/>
    <property type="match status" value="1"/>
</dbReference>
<dbReference type="GO" id="GO:0016758">
    <property type="term" value="F:hexosyltransferase activity"/>
    <property type="evidence" value="ECO:0007669"/>
    <property type="project" value="UniProtKB-UniRule"/>
</dbReference>
<dbReference type="OrthoDB" id="9805159at2"/>
<dbReference type="InterPro" id="IPR013783">
    <property type="entry name" value="Ig-like_fold"/>
</dbReference>
<feature type="binding site" evidence="6">
    <location>
        <position position="444"/>
    </location>
    <ligand>
        <name>alpha-maltose 1-phosphate</name>
        <dbReference type="ChEBI" id="CHEBI:63576"/>
    </ligand>
</feature>
<comment type="similarity">
    <text evidence="6">Belongs to the glycosyl hydrolase 13 family. GlgE subfamily.</text>
</comment>
<dbReference type="GO" id="GO:0004553">
    <property type="term" value="F:hydrolase activity, hydrolyzing O-glycosyl compounds"/>
    <property type="evidence" value="ECO:0007669"/>
    <property type="project" value="InterPro"/>
</dbReference>
<evidence type="ECO:0000256" key="4">
    <source>
        <dbReference type="ARBA" id="ARBA00023277"/>
    </source>
</evidence>
<dbReference type="EMBL" id="SOAW01000001">
    <property type="protein sequence ID" value="TDT33609.1"/>
    <property type="molecule type" value="Genomic_DNA"/>
</dbReference>
<feature type="active site" description="Proton donor" evidence="6">
    <location>
        <position position="472"/>
    </location>
</feature>
<dbReference type="Proteomes" id="UP000295371">
    <property type="component" value="Unassembled WGS sequence"/>
</dbReference>
<evidence type="ECO:0000256" key="7">
    <source>
        <dbReference type="SAM" id="MobiDB-lite"/>
    </source>
</evidence>
<dbReference type="InterPro" id="IPR026585">
    <property type="entry name" value="GlgE"/>
</dbReference>
<evidence type="ECO:0000313" key="10">
    <source>
        <dbReference type="Proteomes" id="UP000295371"/>
    </source>
</evidence>
<evidence type="ECO:0000256" key="2">
    <source>
        <dbReference type="ARBA" id="ARBA00022676"/>
    </source>
</evidence>
<keyword evidence="2 6" id="KW-0328">Glycosyltransferase</keyword>
<name>A0A4R7JB17_9ACTN</name>
<accession>A0A4R7JB17</accession>
<dbReference type="HAMAP" id="MF_02124">
    <property type="entry name" value="GlgE"/>
    <property type="match status" value="1"/>
</dbReference>
<feature type="binding site" evidence="6">
    <location>
        <position position="313"/>
    </location>
    <ligand>
        <name>alpha-maltose 1-phosphate</name>
        <dbReference type="ChEBI" id="CHEBI:63576"/>
    </ligand>
</feature>
<dbReference type="PANTHER" id="PTHR47786">
    <property type="entry name" value="ALPHA-1,4-GLUCAN:MALTOSE-1-PHOSPHATE MALTOSYLTRANSFERASE"/>
    <property type="match status" value="1"/>
</dbReference>
<dbReference type="Gene3D" id="3.20.20.80">
    <property type="entry name" value="Glycosidases"/>
    <property type="match status" value="1"/>
</dbReference>
<evidence type="ECO:0000256" key="6">
    <source>
        <dbReference type="HAMAP-Rule" id="MF_02124"/>
    </source>
</evidence>